<accession>A0A3B3BQH0</accession>
<feature type="signal peptide" evidence="3">
    <location>
        <begin position="1"/>
        <end position="16"/>
    </location>
</feature>
<dbReference type="Pfam" id="PF02140">
    <property type="entry name" value="SUEL_Lectin"/>
    <property type="match status" value="2"/>
</dbReference>
<protein>
    <recommendedName>
        <fullName evidence="4">SUEL-type lectin domain-containing protein</fullName>
    </recommendedName>
</protein>
<name>A0A3B3BQH0_ORYME</name>
<evidence type="ECO:0000259" key="4">
    <source>
        <dbReference type="PROSITE" id="PS50228"/>
    </source>
</evidence>
<proteinExistence type="predicted"/>
<evidence type="ECO:0000313" key="6">
    <source>
        <dbReference type="Proteomes" id="UP000261560"/>
    </source>
</evidence>
<dbReference type="GO" id="GO:0030246">
    <property type="term" value="F:carbohydrate binding"/>
    <property type="evidence" value="ECO:0007669"/>
    <property type="project" value="UniProtKB-KW"/>
</dbReference>
<sequence>MLFVVICLFMASAVSAVTVITCETGSTHTLACANGVINIQSAFYGRANMYTCSEDRPTSQLTNTMCSLSGVDDFIKSRCDLRTSCEIDMNDILTSDPCQGTYKYLQTNFDCLPSIHVIACEDDEAQLSCTPGCVIYVYGAYYGRRDETICTEGQQPAVLENTQCANPTDLVAQSCNGLESCTVPASNSVFGDPCYGTYKYIETAYVCVYPSADIPPPDGPVAA</sequence>
<dbReference type="Proteomes" id="UP000261560">
    <property type="component" value="Unplaced"/>
</dbReference>
<keyword evidence="3" id="KW-0732">Signal</keyword>
<dbReference type="Gene3D" id="2.60.120.740">
    <property type="match status" value="2"/>
</dbReference>
<feature type="domain" description="SUEL-type lectin" evidence="4">
    <location>
        <begin position="119"/>
        <end position="208"/>
    </location>
</feature>
<dbReference type="InterPro" id="IPR043159">
    <property type="entry name" value="Lectin_gal-bd_sf"/>
</dbReference>
<dbReference type="AlphaFoldDB" id="A0A3B3BQH0"/>
<dbReference type="STRING" id="30732.ENSOMEP00000007720"/>
<feature type="chain" id="PRO_5017184938" description="SUEL-type lectin domain-containing protein" evidence="3">
    <location>
        <begin position="17"/>
        <end position="223"/>
    </location>
</feature>
<evidence type="ECO:0000313" key="5">
    <source>
        <dbReference type="Ensembl" id="ENSOMEP00000007720.1"/>
    </source>
</evidence>
<dbReference type="PANTHER" id="PTHR46780">
    <property type="entry name" value="PROTEIN EVA-1"/>
    <property type="match status" value="1"/>
</dbReference>
<dbReference type="CDD" id="cd22833">
    <property type="entry name" value="Gal_Rha_Lectin_CSL1-2_RBL_SML_rpt1"/>
    <property type="match status" value="1"/>
</dbReference>
<organism evidence="5 6">
    <name type="scientific">Oryzias melastigma</name>
    <name type="common">Marine medaka</name>
    <dbReference type="NCBI Taxonomy" id="30732"/>
    <lineage>
        <taxon>Eukaryota</taxon>
        <taxon>Metazoa</taxon>
        <taxon>Chordata</taxon>
        <taxon>Craniata</taxon>
        <taxon>Vertebrata</taxon>
        <taxon>Euteleostomi</taxon>
        <taxon>Actinopterygii</taxon>
        <taxon>Neopterygii</taxon>
        <taxon>Teleostei</taxon>
        <taxon>Neoteleostei</taxon>
        <taxon>Acanthomorphata</taxon>
        <taxon>Ovalentaria</taxon>
        <taxon>Atherinomorphae</taxon>
        <taxon>Beloniformes</taxon>
        <taxon>Adrianichthyidae</taxon>
        <taxon>Oryziinae</taxon>
        <taxon>Oryzias</taxon>
    </lineage>
</organism>
<dbReference type="GeneTree" id="ENSGT00940000154285"/>
<dbReference type="PROSITE" id="PS50228">
    <property type="entry name" value="SUEL_LECTIN"/>
    <property type="match status" value="2"/>
</dbReference>
<reference evidence="5" key="2">
    <citation type="submission" date="2025-09" db="UniProtKB">
        <authorList>
            <consortium name="Ensembl"/>
        </authorList>
    </citation>
    <scope>IDENTIFICATION</scope>
</reference>
<keyword evidence="1" id="KW-0430">Lectin</keyword>
<dbReference type="FunFam" id="2.60.120.740:FF:000001">
    <property type="entry name" value="Adhesion G protein-coupled receptor L2"/>
    <property type="match status" value="1"/>
</dbReference>
<reference evidence="5" key="1">
    <citation type="submission" date="2025-08" db="UniProtKB">
        <authorList>
            <consortium name="Ensembl"/>
        </authorList>
    </citation>
    <scope>IDENTIFICATION</scope>
</reference>
<keyword evidence="6" id="KW-1185">Reference proteome</keyword>
<dbReference type="Ensembl" id="ENSOMET00000003645.1">
    <property type="protein sequence ID" value="ENSOMEP00000007720.1"/>
    <property type="gene ID" value="ENSOMEG00000008844.1"/>
</dbReference>
<evidence type="ECO:0000256" key="3">
    <source>
        <dbReference type="SAM" id="SignalP"/>
    </source>
</evidence>
<evidence type="ECO:0000256" key="1">
    <source>
        <dbReference type="ARBA" id="ARBA00022734"/>
    </source>
</evidence>
<evidence type="ECO:0000256" key="2">
    <source>
        <dbReference type="ARBA" id="ARBA00022737"/>
    </source>
</evidence>
<feature type="domain" description="SUEL-type lectin" evidence="4">
    <location>
        <begin position="20"/>
        <end position="112"/>
    </location>
</feature>
<keyword evidence="2" id="KW-0677">Repeat</keyword>
<dbReference type="OMA" id="CHFADES"/>
<dbReference type="InterPro" id="IPR000922">
    <property type="entry name" value="Lectin_gal-bd_dom"/>
</dbReference>
<dbReference type="PaxDb" id="30732-ENSOMEP00000007720"/>